<accession>A0AAD7J024</accession>
<reference evidence="2" key="1">
    <citation type="submission" date="2023-03" db="EMBL/GenBank/DDBJ databases">
        <title>Massive genome expansion in bonnet fungi (Mycena s.s.) driven by repeated elements and novel gene families across ecological guilds.</title>
        <authorList>
            <consortium name="Lawrence Berkeley National Laboratory"/>
            <person name="Harder C.B."/>
            <person name="Miyauchi S."/>
            <person name="Viragh M."/>
            <person name="Kuo A."/>
            <person name="Thoen E."/>
            <person name="Andreopoulos B."/>
            <person name="Lu D."/>
            <person name="Skrede I."/>
            <person name="Drula E."/>
            <person name="Henrissat B."/>
            <person name="Morin E."/>
            <person name="Kohler A."/>
            <person name="Barry K."/>
            <person name="LaButti K."/>
            <person name="Morin E."/>
            <person name="Salamov A."/>
            <person name="Lipzen A."/>
            <person name="Mereny Z."/>
            <person name="Hegedus B."/>
            <person name="Baldrian P."/>
            <person name="Stursova M."/>
            <person name="Weitz H."/>
            <person name="Taylor A."/>
            <person name="Grigoriev I.V."/>
            <person name="Nagy L.G."/>
            <person name="Martin F."/>
            <person name="Kauserud H."/>
        </authorList>
    </citation>
    <scope>NUCLEOTIDE SEQUENCE</scope>
    <source>
        <strain evidence="2">CBHHK188m</strain>
    </source>
</reference>
<sequence length="175" mass="19419">MNSVLDLLEDYGPPDFGEGLEAPPREYSPDLDCLDQLQRPPTPVQEPVLPPQAPPPQGAPDNVPETRTSRIEDINISLKFISALQNASMESCELDPELLYRIRNPVTDILTVEEPDDRLSIDIFLAIGNASEATYTGVRAAILRRNPESKILTYYKVKRLVADLTGVVALEEDMC</sequence>
<evidence type="ECO:0000313" key="3">
    <source>
        <dbReference type="Proteomes" id="UP001215280"/>
    </source>
</evidence>
<feature type="compositionally biased region" description="Pro residues" evidence="1">
    <location>
        <begin position="40"/>
        <end position="58"/>
    </location>
</feature>
<gene>
    <name evidence="2" type="ORF">DFH07DRAFT_960290</name>
</gene>
<proteinExistence type="predicted"/>
<evidence type="ECO:0000313" key="2">
    <source>
        <dbReference type="EMBL" id="KAJ7753060.1"/>
    </source>
</evidence>
<feature type="region of interest" description="Disordered" evidence="1">
    <location>
        <begin position="1"/>
        <end position="65"/>
    </location>
</feature>
<evidence type="ECO:0000256" key="1">
    <source>
        <dbReference type="SAM" id="MobiDB-lite"/>
    </source>
</evidence>
<name>A0AAD7J024_9AGAR</name>
<comment type="caution">
    <text evidence="2">The sequence shown here is derived from an EMBL/GenBank/DDBJ whole genome shotgun (WGS) entry which is preliminary data.</text>
</comment>
<keyword evidence="3" id="KW-1185">Reference proteome</keyword>
<dbReference type="AlphaFoldDB" id="A0AAD7J024"/>
<organism evidence="2 3">
    <name type="scientific">Mycena maculata</name>
    <dbReference type="NCBI Taxonomy" id="230809"/>
    <lineage>
        <taxon>Eukaryota</taxon>
        <taxon>Fungi</taxon>
        <taxon>Dikarya</taxon>
        <taxon>Basidiomycota</taxon>
        <taxon>Agaricomycotina</taxon>
        <taxon>Agaricomycetes</taxon>
        <taxon>Agaricomycetidae</taxon>
        <taxon>Agaricales</taxon>
        <taxon>Marasmiineae</taxon>
        <taxon>Mycenaceae</taxon>
        <taxon>Mycena</taxon>
    </lineage>
</organism>
<dbReference type="EMBL" id="JARJLG010000072">
    <property type="protein sequence ID" value="KAJ7753060.1"/>
    <property type="molecule type" value="Genomic_DNA"/>
</dbReference>
<protein>
    <submittedName>
        <fullName evidence="2">Uncharacterized protein</fullName>
    </submittedName>
</protein>
<dbReference type="Proteomes" id="UP001215280">
    <property type="component" value="Unassembled WGS sequence"/>
</dbReference>